<comment type="caution">
    <text evidence="2">The sequence shown here is derived from an EMBL/GenBank/DDBJ whole genome shotgun (WGS) entry which is preliminary data.</text>
</comment>
<evidence type="ECO:0000313" key="3">
    <source>
        <dbReference type="Proteomes" id="UP000250321"/>
    </source>
</evidence>
<organism evidence="2 3">
    <name type="scientific">Prunus yedoensis var. nudiflora</name>
    <dbReference type="NCBI Taxonomy" id="2094558"/>
    <lineage>
        <taxon>Eukaryota</taxon>
        <taxon>Viridiplantae</taxon>
        <taxon>Streptophyta</taxon>
        <taxon>Embryophyta</taxon>
        <taxon>Tracheophyta</taxon>
        <taxon>Spermatophyta</taxon>
        <taxon>Magnoliopsida</taxon>
        <taxon>eudicotyledons</taxon>
        <taxon>Gunneridae</taxon>
        <taxon>Pentapetalae</taxon>
        <taxon>rosids</taxon>
        <taxon>fabids</taxon>
        <taxon>Rosales</taxon>
        <taxon>Rosaceae</taxon>
        <taxon>Amygdaloideae</taxon>
        <taxon>Amygdaleae</taxon>
        <taxon>Prunus</taxon>
    </lineage>
</organism>
<evidence type="ECO:0000313" key="2">
    <source>
        <dbReference type="EMBL" id="PQQ20764.1"/>
    </source>
</evidence>
<reference evidence="2 3" key="1">
    <citation type="submission" date="2018-02" db="EMBL/GenBank/DDBJ databases">
        <title>Draft genome of wild Prunus yedoensis var. nudiflora.</title>
        <authorList>
            <person name="Baek S."/>
            <person name="Kim J.-H."/>
            <person name="Choi K."/>
            <person name="Kim G.-B."/>
            <person name="Cho A."/>
            <person name="Jang H."/>
            <person name="Shin C.-H."/>
            <person name="Yu H.-J."/>
            <person name="Mun J.-H."/>
        </authorList>
    </citation>
    <scope>NUCLEOTIDE SEQUENCE [LARGE SCALE GENOMIC DNA]</scope>
    <source>
        <strain evidence="3">cv. Jeju island</strain>
        <tissue evidence="2">Leaf</tissue>
    </source>
</reference>
<name>A0A314ZTJ3_PRUYE</name>
<dbReference type="EMBL" id="PJQY01000027">
    <property type="protein sequence ID" value="PQQ20764.1"/>
    <property type="molecule type" value="Genomic_DNA"/>
</dbReference>
<dbReference type="AlphaFoldDB" id="A0A314ZTJ3"/>
<feature type="compositionally biased region" description="Basic residues" evidence="1">
    <location>
        <begin position="14"/>
        <end position="23"/>
    </location>
</feature>
<protein>
    <submittedName>
        <fullName evidence="2">Uncharacterized protein</fullName>
    </submittedName>
</protein>
<accession>A0A314ZTJ3</accession>
<proteinExistence type="predicted"/>
<feature type="region of interest" description="Disordered" evidence="1">
    <location>
        <begin position="1"/>
        <end position="37"/>
    </location>
</feature>
<dbReference type="OrthoDB" id="10531778at2759"/>
<gene>
    <name evidence="2" type="ORF">Pyn_26360</name>
</gene>
<dbReference type="Proteomes" id="UP000250321">
    <property type="component" value="Unassembled WGS sequence"/>
</dbReference>
<evidence type="ECO:0000256" key="1">
    <source>
        <dbReference type="SAM" id="MobiDB-lite"/>
    </source>
</evidence>
<keyword evidence="3" id="KW-1185">Reference proteome</keyword>
<sequence length="102" mass="11526">MNGGDDDDAVNKPQRPRHQRHPITQKPSSPSKPCGHCHHLRRRVVDLHRDLALSRFLRRPLALPCPSNPHSIPQSQPLTLLTTIATSFGWKRSSPKTKSNFP</sequence>